<evidence type="ECO:0000259" key="1">
    <source>
        <dbReference type="Pfam" id="PF09820"/>
    </source>
</evidence>
<organism evidence="2 3">
    <name type="scientific">[Ruminococcus] torques</name>
    <dbReference type="NCBI Taxonomy" id="33039"/>
    <lineage>
        <taxon>Bacteria</taxon>
        <taxon>Bacillati</taxon>
        <taxon>Bacillota</taxon>
        <taxon>Clostridia</taxon>
        <taxon>Lachnospirales</taxon>
        <taxon>Lachnospiraceae</taxon>
        <taxon>Mediterraneibacter</taxon>
    </lineage>
</organism>
<dbReference type="EMBL" id="CABHNA010000067">
    <property type="protein sequence ID" value="VUX15080.1"/>
    <property type="molecule type" value="Genomic_DNA"/>
</dbReference>
<evidence type="ECO:0000313" key="3">
    <source>
        <dbReference type="Proteomes" id="UP000363661"/>
    </source>
</evidence>
<name>A0A564U6I2_9FIRM</name>
<sequence length="304" mass="35346">MGLVYPDFRYFDETNLMRTLQDIYNKTKRPFVVIIDEWDCIFREYITDKKAQEKYLDFLRDLLKDKGYVALAYMTGILPIKKCGTHSALNMFDEFSMIDPGPLAEYVGFTEEEVSELCERYGMDMQELKSWYDGYSFEGAPSIYSPRSVVSCMRFGKFGNYWNQTETFEALKMYIDMNFEGLRDDVLSMIAGESVPVNTGSFTNDMATFHTEDDVLTLLIHLGYLAYDYDNKTVKIPNNEVRAEYVSSVVELKWNESANGAIEQIKKKEYCKSLEEYKGNILLVGVNYNKKTKKHECIIEEDIK</sequence>
<gene>
    <name evidence="2" type="ORF">RTSSTS7063_02068</name>
</gene>
<keyword evidence="3" id="KW-1185">Reference proteome</keyword>
<proteinExistence type="predicted"/>
<feature type="domain" description="AAA-ATPase-like" evidence="1">
    <location>
        <begin position="14"/>
        <end position="82"/>
    </location>
</feature>
<dbReference type="PANTHER" id="PTHR34825">
    <property type="entry name" value="CONSERVED PROTEIN, WITH A WEAK D-GALACTARATE DEHYDRATASE/ALTRONATE HYDROLASE DOMAIN"/>
    <property type="match status" value="1"/>
</dbReference>
<dbReference type="Proteomes" id="UP000363661">
    <property type="component" value="Unassembled WGS sequence"/>
</dbReference>
<dbReference type="PANTHER" id="PTHR34825:SF1">
    <property type="entry name" value="AAA-ATPASE-LIKE DOMAIN-CONTAINING PROTEIN"/>
    <property type="match status" value="1"/>
</dbReference>
<dbReference type="AlphaFoldDB" id="A0A564U6I2"/>
<protein>
    <submittedName>
        <fullName evidence="2">Putative AAA-ATPase</fullName>
    </submittedName>
</protein>
<evidence type="ECO:0000313" key="2">
    <source>
        <dbReference type="EMBL" id="VUX15080.1"/>
    </source>
</evidence>
<accession>A0A564U6I2</accession>
<reference evidence="2 3" key="1">
    <citation type="submission" date="2019-07" db="EMBL/GenBank/DDBJ databases">
        <authorList>
            <person name="Hibberd C M."/>
            <person name="Gehrig L. J."/>
            <person name="Chang H.-W."/>
            <person name="Venkatesh S."/>
        </authorList>
    </citation>
    <scope>NUCLEOTIDE SEQUENCE [LARGE SCALE GENOMIC DNA]</scope>
    <source>
        <strain evidence="2">Ruminococcus_torques_SSTS_Bg7063</strain>
    </source>
</reference>
<dbReference type="Pfam" id="PF09820">
    <property type="entry name" value="AAA-ATPase_like"/>
    <property type="match status" value="1"/>
</dbReference>
<dbReference type="InterPro" id="IPR018631">
    <property type="entry name" value="AAA-ATPase-like_dom"/>
</dbReference>